<dbReference type="AlphaFoldDB" id="A0A6G0X473"/>
<gene>
    <name evidence="1" type="ORF">Ae201684_008601</name>
</gene>
<keyword evidence="2" id="KW-1185">Reference proteome</keyword>
<protein>
    <recommendedName>
        <fullName evidence="3">Condensation domain-containing protein</fullName>
    </recommendedName>
</protein>
<reference evidence="1 2" key="1">
    <citation type="submission" date="2019-07" db="EMBL/GenBank/DDBJ databases">
        <title>Genomics analysis of Aphanomyces spp. identifies a new class of oomycete effector associated with host adaptation.</title>
        <authorList>
            <person name="Gaulin E."/>
        </authorList>
    </citation>
    <scope>NUCLEOTIDE SEQUENCE [LARGE SCALE GENOMIC DNA]</scope>
    <source>
        <strain evidence="1 2">ATCC 201684</strain>
    </source>
</reference>
<dbReference type="Proteomes" id="UP000481153">
    <property type="component" value="Unassembled WGS sequence"/>
</dbReference>
<accession>A0A6G0X473</accession>
<evidence type="ECO:0008006" key="3">
    <source>
        <dbReference type="Google" id="ProtNLM"/>
    </source>
</evidence>
<comment type="caution">
    <text evidence="1">The sequence shown here is derived from an EMBL/GenBank/DDBJ whole genome shotgun (WGS) entry which is preliminary data.</text>
</comment>
<evidence type="ECO:0000313" key="1">
    <source>
        <dbReference type="EMBL" id="KAF0734750.1"/>
    </source>
</evidence>
<sequence length="395" mass="43264">MDTVKLMDVEWTTAIAPGISTITFYSTTKSTHAETKAYIQQRVDAIVQANPWIAGRLTSGWFYSNITLEFSREPPQIVVEDANLPTLSPQLDYAQIVDMIETFNVATGTTLINSNHPMLRVVWITMSDTQGALFFSCGHGIADGYTYYRLYGMLSAKTAIEALSPTRVPDFTKKADAVVKGGNDVVPLFSSLPFLANMASAVAFTPNPRFTVHTFNSEWIADEKAKYKDASPVGYVSTNDVLTSWALRTTGCDIGIMAINFRGRVEGVGRHLAGNYESAAGYQPEDYATPDLVRASLATNGYRRVKSGDYPSMWTNSSAFISSWATLYEPAELPEWSMIEHLPCSSGKTPFTATIVLFQRTPTSIGLMMGSRVPLNLDGGAPALIPLANKQQTQQ</sequence>
<evidence type="ECO:0000313" key="2">
    <source>
        <dbReference type="Proteomes" id="UP000481153"/>
    </source>
</evidence>
<proteinExistence type="predicted"/>
<name>A0A6G0X473_9STRA</name>
<organism evidence="1 2">
    <name type="scientific">Aphanomyces euteiches</name>
    <dbReference type="NCBI Taxonomy" id="100861"/>
    <lineage>
        <taxon>Eukaryota</taxon>
        <taxon>Sar</taxon>
        <taxon>Stramenopiles</taxon>
        <taxon>Oomycota</taxon>
        <taxon>Saprolegniomycetes</taxon>
        <taxon>Saprolegniales</taxon>
        <taxon>Verrucalvaceae</taxon>
        <taxon>Aphanomyces</taxon>
    </lineage>
</organism>
<dbReference type="VEuPathDB" id="FungiDB:AeMF1_016616"/>
<dbReference type="EMBL" id="VJMJ01000106">
    <property type="protein sequence ID" value="KAF0734750.1"/>
    <property type="molecule type" value="Genomic_DNA"/>
</dbReference>